<dbReference type="Proteomes" id="UP000008181">
    <property type="component" value="Chromosome 1"/>
</dbReference>
<dbReference type="EMBL" id="CP003009">
    <property type="protein sequence ID" value="AEO63429.1"/>
    <property type="molecule type" value="Genomic_DNA"/>
</dbReference>
<gene>
    <name evidence="1" type="ORF">THITE_2084946</name>
</gene>
<protein>
    <submittedName>
        <fullName evidence="1">Uncharacterized protein</fullName>
    </submittedName>
</protein>
<evidence type="ECO:0000313" key="1">
    <source>
        <dbReference type="EMBL" id="AEO63429.1"/>
    </source>
</evidence>
<dbReference type="KEGG" id="ttt:THITE_2084946"/>
<dbReference type="OrthoDB" id="3713149at2759"/>
<reference evidence="1 2" key="1">
    <citation type="journal article" date="2011" name="Nat. Biotechnol.">
        <title>Comparative genomic analysis of the thermophilic biomass-degrading fungi Myceliophthora thermophila and Thielavia terrestris.</title>
        <authorList>
            <person name="Berka R.M."/>
            <person name="Grigoriev I.V."/>
            <person name="Otillar R."/>
            <person name="Salamov A."/>
            <person name="Grimwood J."/>
            <person name="Reid I."/>
            <person name="Ishmael N."/>
            <person name="John T."/>
            <person name="Darmond C."/>
            <person name="Moisan M.-C."/>
            <person name="Henrissat B."/>
            <person name="Coutinho P.M."/>
            <person name="Lombard V."/>
            <person name="Natvig D.O."/>
            <person name="Lindquist E."/>
            <person name="Schmutz J."/>
            <person name="Lucas S."/>
            <person name="Harris P."/>
            <person name="Powlowski J."/>
            <person name="Bellemare A."/>
            <person name="Taylor D."/>
            <person name="Butler G."/>
            <person name="de Vries R.P."/>
            <person name="Allijn I.E."/>
            <person name="van den Brink J."/>
            <person name="Ushinsky S."/>
            <person name="Storms R."/>
            <person name="Powell A.J."/>
            <person name="Paulsen I.T."/>
            <person name="Elbourne L.D.H."/>
            <person name="Baker S.E."/>
            <person name="Magnuson J."/>
            <person name="LaBoissiere S."/>
            <person name="Clutterbuck A.J."/>
            <person name="Martinez D."/>
            <person name="Wogulis M."/>
            <person name="de Leon A.L."/>
            <person name="Rey M.W."/>
            <person name="Tsang A."/>
        </authorList>
    </citation>
    <scope>NUCLEOTIDE SEQUENCE [LARGE SCALE GENOMIC DNA]</scope>
    <source>
        <strain evidence="2">ATCC 38088 / NRRL 8126</strain>
    </source>
</reference>
<dbReference type="GeneID" id="11523478"/>
<dbReference type="AlphaFoldDB" id="G2QS39"/>
<organism evidence="1 2">
    <name type="scientific">Thermothielavioides terrestris (strain ATCC 38088 / NRRL 8126)</name>
    <name type="common">Thielavia terrestris</name>
    <dbReference type="NCBI Taxonomy" id="578455"/>
    <lineage>
        <taxon>Eukaryota</taxon>
        <taxon>Fungi</taxon>
        <taxon>Dikarya</taxon>
        <taxon>Ascomycota</taxon>
        <taxon>Pezizomycotina</taxon>
        <taxon>Sordariomycetes</taxon>
        <taxon>Sordariomycetidae</taxon>
        <taxon>Sordariales</taxon>
        <taxon>Chaetomiaceae</taxon>
        <taxon>Thermothielavioides</taxon>
        <taxon>Thermothielavioides terrestris</taxon>
    </lineage>
</organism>
<name>G2QS39_THETT</name>
<sequence>MTLETEKTVTVAVAALPTLDSPKDWPRWISAVRQEANNLRVWHIIDPDTELATEAAIRSALMKAEQLDFNPPPPPAVCGGTPLAARPGCQAQSAMVAASDFIGQLWSAGKTDAHTGEYQTQG</sequence>
<evidence type="ECO:0000313" key="2">
    <source>
        <dbReference type="Proteomes" id="UP000008181"/>
    </source>
</evidence>
<keyword evidence="2" id="KW-1185">Reference proteome</keyword>
<accession>G2QS39</accession>
<proteinExistence type="predicted"/>
<dbReference type="RefSeq" id="XP_003649765.1">
    <property type="nucleotide sequence ID" value="XM_003649717.1"/>
</dbReference>
<dbReference type="HOGENOM" id="CLU_2028318_0_0_1"/>